<dbReference type="Gene3D" id="1.10.510.10">
    <property type="entry name" value="Transferase(Phosphotransferase) domain 1"/>
    <property type="match status" value="1"/>
</dbReference>
<dbReference type="GO" id="GO:0004674">
    <property type="term" value="F:protein serine/threonine kinase activity"/>
    <property type="evidence" value="ECO:0007669"/>
    <property type="project" value="UniProtKB-KW"/>
</dbReference>
<dbReference type="SUPFAM" id="SSF56112">
    <property type="entry name" value="Protein kinase-like (PK-like)"/>
    <property type="match status" value="1"/>
</dbReference>
<dbReference type="CDD" id="cd14014">
    <property type="entry name" value="STKc_PknB_like"/>
    <property type="match status" value="1"/>
</dbReference>
<dbReference type="PANTHER" id="PTHR43289:SF6">
    <property type="entry name" value="SERINE_THREONINE-PROTEIN KINASE NEKL-3"/>
    <property type="match status" value="1"/>
</dbReference>
<reference evidence="7" key="1">
    <citation type="journal article" date="2020" name="Molecules">
        <title>2-Hydroxysorangiadenosine: Structure and Biosynthesis of a Myxobacterial Sesquiterpene-Nucleoside.</title>
        <authorList>
            <person name="Okoth D.A."/>
            <person name="Hug J.J."/>
            <person name="Garcia R."/>
            <person name="Sproer C."/>
            <person name="Overmann J."/>
            <person name="Muller R."/>
        </authorList>
    </citation>
    <scope>NUCLEOTIDE SEQUENCE</scope>
    <source>
        <strain evidence="7">MCy10943</strain>
    </source>
</reference>
<dbReference type="EMBL" id="MT520817">
    <property type="protein sequence ID" value="QKW93822.1"/>
    <property type="molecule type" value="Genomic_DNA"/>
</dbReference>
<accession>A0A7D5CH95</accession>
<dbReference type="SMART" id="SM00220">
    <property type="entry name" value="S_TKc"/>
    <property type="match status" value="1"/>
</dbReference>
<dbReference type="InterPro" id="IPR011009">
    <property type="entry name" value="Kinase-like_dom_sf"/>
</dbReference>
<keyword evidence="1" id="KW-0808">Transferase</keyword>
<evidence type="ECO:0000256" key="3">
    <source>
        <dbReference type="ARBA" id="ARBA00022777"/>
    </source>
</evidence>
<dbReference type="InterPro" id="IPR000719">
    <property type="entry name" value="Prot_kinase_dom"/>
</dbReference>
<keyword evidence="3 7" id="KW-0418">Kinase</keyword>
<dbReference type="GO" id="GO:0005524">
    <property type="term" value="F:ATP binding"/>
    <property type="evidence" value="ECO:0007669"/>
    <property type="project" value="UniProtKB-KW"/>
</dbReference>
<dbReference type="Pfam" id="PF00069">
    <property type="entry name" value="Pkinase"/>
    <property type="match status" value="1"/>
</dbReference>
<protein>
    <submittedName>
        <fullName evidence="7">Serine/threonine protein kinase</fullName>
    </submittedName>
</protein>
<organism evidence="7">
    <name type="scientific">Vitiosangium cumulatum</name>
    <dbReference type="NCBI Taxonomy" id="1867796"/>
    <lineage>
        <taxon>Bacteria</taxon>
        <taxon>Pseudomonadati</taxon>
        <taxon>Myxococcota</taxon>
        <taxon>Myxococcia</taxon>
        <taxon>Myxococcales</taxon>
        <taxon>Cystobacterineae</taxon>
        <taxon>Archangiaceae</taxon>
        <taxon>Vitiosangium</taxon>
    </lineage>
</organism>
<dbReference type="PANTHER" id="PTHR43289">
    <property type="entry name" value="MITOGEN-ACTIVATED PROTEIN KINASE KINASE KINASE 20-RELATED"/>
    <property type="match status" value="1"/>
</dbReference>
<name>A0A7D5CH95_9BACT</name>
<sequence length="463" mass="49986">MADSDSTFHILPRNERTPPRDMPARAQPAPGSLAGEYMLKAVLASGGHGAVYEAEHRILGRRAAVKVLHPHLTDQGEMLQRFVREARVVNQIRHPHIVDVYDFGMLPDGSPYYVMELLPGRTLSQLLQERGRLSPERALAYLEPVCAALEAAHRAGVVHRDLKASNVAVVSEGEPPVVKLLDFGIAKFIHPEPGQEGLTVAGQRLGTSQAMAPEQFRGGSIGPTTDVYALGVLLYQMLTGHYPYQSEDRLEVERMHLEAPPPRPSTEVPVPPAVDAVVLRCLEKEADRRYPDVASFRAALREAVAPMSAERVTATGRSVRAFALHAEVELEEGVEDDAAYATVSEVLDGLEQDLRAAGFVLAVQTGMALLGVRPLDEPPRVDAHTLLETARELHQRAQARAAGTRVSVRACAHVGQVDARRGPEGIEVTGGPLADIAGWVVRDASGFGVTPSAARARSLPLTG</sequence>
<feature type="compositionally biased region" description="Basic and acidic residues" evidence="5">
    <location>
        <begin position="12"/>
        <end position="23"/>
    </location>
</feature>
<evidence type="ECO:0000256" key="1">
    <source>
        <dbReference type="ARBA" id="ARBA00022679"/>
    </source>
</evidence>
<feature type="region of interest" description="Disordered" evidence="5">
    <location>
        <begin position="1"/>
        <end position="29"/>
    </location>
</feature>
<keyword evidence="7" id="KW-0723">Serine/threonine-protein kinase</keyword>
<evidence type="ECO:0000256" key="5">
    <source>
        <dbReference type="SAM" id="MobiDB-lite"/>
    </source>
</evidence>
<evidence type="ECO:0000256" key="2">
    <source>
        <dbReference type="ARBA" id="ARBA00022741"/>
    </source>
</evidence>
<evidence type="ECO:0000259" key="6">
    <source>
        <dbReference type="PROSITE" id="PS50011"/>
    </source>
</evidence>
<dbReference type="Gene3D" id="3.30.200.20">
    <property type="entry name" value="Phosphorylase Kinase, domain 1"/>
    <property type="match status" value="1"/>
</dbReference>
<evidence type="ECO:0000313" key="7">
    <source>
        <dbReference type="EMBL" id="QKW93822.1"/>
    </source>
</evidence>
<dbReference type="PROSITE" id="PS50011">
    <property type="entry name" value="PROTEIN_KINASE_DOM"/>
    <property type="match status" value="1"/>
</dbReference>
<dbReference type="AlphaFoldDB" id="A0A7D5CH95"/>
<keyword evidence="4" id="KW-0067">ATP-binding</keyword>
<keyword evidence="2" id="KW-0547">Nucleotide-binding</keyword>
<proteinExistence type="predicted"/>
<evidence type="ECO:0000256" key="4">
    <source>
        <dbReference type="ARBA" id="ARBA00022840"/>
    </source>
</evidence>
<feature type="domain" description="Protein kinase" evidence="6">
    <location>
        <begin position="37"/>
        <end position="304"/>
    </location>
</feature>